<reference evidence="1" key="1">
    <citation type="submission" date="2019-07" db="EMBL/GenBank/DDBJ databases">
        <authorList>
            <person name="Dittberner H."/>
        </authorList>
    </citation>
    <scope>NUCLEOTIDE SEQUENCE [LARGE SCALE GENOMIC DNA]</scope>
</reference>
<dbReference type="Proteomes" id="UP000489600">
    <property type="component" value="Unassembled WGS sequence"/>
</dbReference>
<evidence type="ECO:0000313" key="2">
    <source>
        <dbReference type="Proteomes" id="UP000489600"/>
    </source>
</evidence>
<gene>
    <name evidence="1" type="ORF">ANE_LOCUS25977</name>
</gene>
<keyword evidence="2" id="KW-1185">Reference proteome</keyword>
<dbReference type="EMBL" id="CABITT030000008">
    <property type="protein sequence ID" value="VVB15533.1"/>
    <property type="molecule type" value="Genomic_DNA"/>
</dbReference>
<dbReference type="AlphaFoldDB" id="A0A565CP94"/>
<protein>
    <submittedName>
        <fullName evidence="1">Uncharacterized protein</fullName>
    </submittedName>
</protein>
<organism evidence="1 2">
    <name type="scientific">Arabis nemorensis</name>
    <dbReference type="NCBI Taxonomy" id="586526"/>
    <lineage>
        <taxon>Eukaryota</taxon>
        <taxon>Viridiplantae</taxon>
        <taxon>Streptophyta</taxon>
        <taxon>Embryophyta</taxon>
        <taxon>Tracheophyta</taxon>
        <taxon>Spermatophyta</taxon>
        <taxon>Magnoliopsida</taxon>
        <taxon>eudicotyledons</taxon>
        <taxon>Gunneridae</taxon>
        <taxon>Pentapetalae</taxon>
        <taxon>rosids</taxon>
        <taxon>malvids</taxon>
        <taxon>Brassicales</taxon>
        <taxon>Brassicaceae</taxon>
        <taxon>Arabideae</taxon>
        <taxon>Arabis</taxon>
    </lineage>
</organism>
<sequence>MANVRSISMDFGQTRARSVLKFRRVSQPPTMYPSDLRQELIYRDTLSSPPEPHVPSDLLDPTLTGDFSSLYARLLSVDLSAVAQPQLHLTRSHG</sequence>
<comment type="caution">
    <text evidence="1">The sequence shown here is derived from an EMBL/GenBank/DDBJ whole genome shotgun (WGS) entry which is preliminary data.</text>
</comment>
<name>A0A565CP94_9BRAS</name>
<proteinExistence type="predicted"/>
<accession>A0A565CP94</accession>
<evidence type="ECO:0000313" key="1">
    <source>
        <dbReference type="EMBL" id="VVB15533.1"/>
    </source>
</evidence>